<keyword evidence="4" id="KW-1185">Reference proteome</keyword>
<evidence type="ECO:0000256" key="2">
    <source>
        <dbReference type="SAM" id="Phobius"/>
    </source>
</evidence>
<organism evidence="3 4">
    <name type="scientific">Streptomyces hainanensis</name>
    <dbReference type="NCBI Taxonomy" id="402648"/>
    <lineage>
        <taxon>Bacteria</taxon>
        <taxon>Bacillati</taxon>
        <taxon>Actinomycetota</taxon>
        <taxon>Actinomycetes</taxon>
        <taxon>Kitasatosporales</taxon>
        <taxon>Streptomycetaceae</taxon>
        <taxon>Streptomyces</taxon>
    </lineage>
</organism>
<gene>
    <name evidence="3" type="ORF">E1283_06515</name>
</gene>
<protein>
    <submittedName>
        <fullName evidence="3">Uncharacterized protein</fullName>
    </submittedName>
</protein>
<evidence type="ECO:0000313" key="4">
    <source>
        <dbReference type="Proteomes" id="UP000295345"/>
    </source>
</evidence>
<feature type="transmembrane region" description="Helical" evidence="2">
    <location>
        <begin position="39"/>
        <end position="60"/>
    </location>
</feature>
<name>A0A4R4TJD0_9ACTN</name>
<sequence>MIRRHRFEPARLVLGLALLLVAVIHLARALDDDVSVPVPALLALPGVGLLLAAAVAMVTVAARHNRASRRCGRDEPAVAGGEGAERVSPPR</sequence>
<evidence type="ECO:0000313" key="3">
    <source>
        <dbReference type="EMBL" id="TDC77790.1"/>
    </source>
</evidence>
<feature type="region of interest" description="Disordered" evidence="1">
    <location>
        <begin position="65"/>
        <end position="91"/>
    </location>
</feature>
<comment type="caution">
    <text evidence="3">The sequence shown here is derived from an EMBL/GenBank/DDBJ whole genome shotgun (WGS) entry which is preliminary data.</text>
</comment>
<accession>A0A4R4TJD0</accession>
<dbReference type="AlphaFoldDB" id="A0A4R4TJD0"/>
<dbReference type="RefSeq" id="WP_132816930.1">
    <property type="nucleotide sequence ID" value="NZ_SMKI01000046.1"/>
</dbReference>
<proteinExistence type="predicted"/>
<evidence type="ECO:0000256" key="1">
    <source>
        <dbReference type="SAM" id="MobiDB-lite"/>
    </source>
</evidence>
<dbReference type="EMBL" id="SMKI01000046">
    <property type="protein sequence ID" value="TDC77790.1"/>
    <property type="molecule type" value="Genomic_DNA"/>
</dbReference>
<reference evidence="3 4" key="1">
    <citation type="submission" date="2019-03" db="EMBL/GenBank/DDBJ databases">
        <title>Draft genome sequences of novel Actinobacteria.</title>
        <authorList>
            <person name="Sahin N."/>
            <person name="Ay H."/>
            <person name="Saygin H."/>
        </authorList>
    </citation>
    <scope>NUCLEOTIDE SEQUENCE [LARGE SCALE GENOMIC DNA]</scope>
    <source>
        <strain evidence="3 4">DSM 41900</strain>
    </source>
</reference>
<keyword evidence="2" id="KW-0812">Transmembrane</keyword>
<keyword evidence="2" id="KW-1133">Transmembrane helix</keyword>
<keyword evidence="2" id="KW-0472">Membrane</keyword>
<dbReference type="Proteomes" id="UP000295345">
    <property type="component" value="Unassembled WGS sequence"/>
</dbReference>